<proteinExistence type="predicted"/>
<gene>
    <name evidence="1" type="ORF">LCGC14_0999620</name>
</gene>
<organism evidence="1">
    <name type="scientific">marine sediment metagenome</name>
    <dbReference type="NCBI Taxonomy" id="412755"/>
    <lineage>
        <taxon>unclassified sequences</taxon>
        <taxon>metagenomes</taxon>
        <taxon>ecological metagenomes</taxon>
    </lineage>
</organism>
<name>A0A0F9R9J7_9ZZZZ</name>
<reference evidence="1" key="1">
    <citation type="journal article" date="2015" name="Nature">
        <title>Complex archaea that bridge the gap between prokaryotes and eukaryotes.</title>
        <authorList>
            <person name="Spang A."/>
            <person name="Saw J.H."/>
            <person name="Jorgensen S.L."/>
            <person name="Zaremba-Niedzwiedzka K."/>
            <person name="Martijn J."/>
            <person name="Lind A.E."/>
            <person name="van Eijk R."/>
            <person name="Schleper C."/>
            <person name="Guy L."/>
            <person name="Ettema T.J."/>
        </authorList>
    </citation>
    <scope>NUCLEOTIDE SEQUENCE</scope>
</reference>
<dbReference type="AlphaFoldDB" id="A0A0F9R9J7"/>
<comment type="caution">
    <text evidence="1">The sequence shown here is derived from an EMBL/GenBank/DDBJ whole genome shotgun (WGS) entry which is preliminary data.</text>
</comment>
<accession>A0A0F9R9J7</accession>
<sequence>MAQKATVYQFSVEEIVNALRVQYPMLALNKIEGIWVGLGEPNAHYLDMSESVNVEGHYTDLKEKRSRDVPPKV</sequence>
<evidence type="ECO:0000313" key="1">
    <source>
        <dbReference type="EMBL" id="KKN14093.1"/>
    </source>
</evidence>
<protein>
    <submittedName>
        <fullName evidence="1">Uncharacterized protein</fullName>
    </submittedName>
</protein>
<dbReference type="EMBL" id="LAZR01003853">
    <property type="protein sequence ID" value="KKN14093.1"/>
    <property type="molecule type" value="Genomic_DNA"/>
</dbReference>